<dbReference type="SUPFAM" id="SSF53300">
    <property type="entry name" value="vWA-like"/>
    <property type="match status" value="1"/>
</dbReference>
<reference evidence="2" key="1">
    <citation type="journal article" date="2017" name="Nature">
        <title>Asgard archaea illuminate the origin of eukaryotic cellular complexity.</title>
        <authorList>
            <person name="Zaremba-Niedzwiedzka K."/>
            <person name="Caceres E.F."/>
            <person name="Saw J.H."/>
            <person name="Backstrom D."/>
            <person name="Juzokaite L."/>
            <person name="Vancaester E."/>
            <person name="Seitz K.W."/>
            <person name="Anantharaman K."/>
            <person name="Starnawski P."/>
            <person name="Kjeldsen K.U."/>
            <person name="Scott M.B."/>
            <person name="Nunoura T."/>
            <person name="Banfield J.F."/>
            <person name="Schramm A."/>
            <person name="Baker B.J."/>
            <person name="Spang A."/>
            <person name="Ettema T.J.G."/>
        </authorList>
    </citation>
    <scope>NUCLEOTIDE SEQUENCE</scope>
    <source>
        <strain evidence="2">LCB_4</strain>
    </source>
</reference>
<dbReference type="EMBL" id="CP091871">
    <property type="protein sequence ID" value="WEU40843.1"/>
    <property type="molecule type" value="Genomic_DNA"/>
</dbReference>
<dbReference type="KEGG" id="oyw:OdinLCB4_002700"/>
<reference evidence="2" key="2">
    <citation type="journal article" date="2022" name="Nat. Microbiol.">
        <title>A closed Candidatus Odinarchaeum chromosome exposes Asgard archaeal viruses.</title>
        <authorList>
            <person name="Tamarit D."/>
            <person name="Caceres E.F."/>
            <person name="Krupovic M."/>
            <person name="Nijland R."/>
            <person name="Eme L."/>
            <person name="Robinson N.P."/>
            <person name="Ettema T.J.G."/>
        </authorList>
    </citation>
    <scope>NUCLEOTIDE SEQUENCE</scope>
    <source>
        <strain evidence="2">LCB_4</strain>
    </source>
</reference>
<protein>
    <recommendedName>
        <fullName evidence="1">VWFA domain-containing protein</fullName>
    </recommendedName>
</protein>
<sequence length="551" mass="63591">MTQRMAEYITFNKSIFYKTVSIFSAIEKKELTLKFISDPIPPHTNMNIIILPIVKTPPLILNEEDLYTALEFELAHFVFGTDYSEAERWSKKYGILSEAALTVWKILEDQRVESLWGKLYRGSMFRFKIRRERLITKDATNLIEVLTAARAKRLDLVPEALLEHANYFQNALREVELCGPEASYLMAERIMNVIVSSSRLADKLKSGEIKEQVIEYTLKGVDEVTPDLKDESLEDIREALQKAREEGLERINQISQALSKIEKVSRKNRFIEDKCQETSASLDPIREDIVTAKKFIQIFKNMIFKRIYDPDNEGIELDIDEYVQWKLNPYQDRHLFLDDEKENQFTCTVLLDLSLSMNPRYGSYSDSYTAVGLTTKLGLAKRAATVLALAFKTLRNVNFKVYGFSGNTNDLIVLVREAEDVLDIQKLDCTPGWALSPLHLAINVIVENLRNVKGRRLLFVITDGLPEAMLYGKAVEQEWLIKWTREAVKNAIEKGVQVYTIMIDPDIDEETMHTMFGSSERWTILRDKDKLREVMLKYVAKHVAKIIQKSM</sequence>
<dbReference type="PANTHER" id="PTHR41248">
    <property type="entry name" value="NORD PROTEIN"/>
    <property type="match status" value="1"/>
</dbReference>
<evidence type="ECO:0000259" key="1">
    <source>
        <dbReference type="PROSITE" id="PS50234"/>
    </source>
</evidence>
<dbReference type="InterPro" id="IPR051928">
    <property type="entry name" value="NorD/CobT"/>
</dbReference>
<gene>
    <name evidence="2" type="ORF">OdinLCB4_002700</name>
</gene>
<organism evidence="2 3">
    <name type="scientific">Odinarchaeota yellowstonii (strain LCB_4)</name>
    <dbReference type="NCBI Taxonomy" id="1841599"/>
    <lineage>
        <taxon>Archaea</taxon>
        <taxon>Promethearchaeati</taxon>
        <taxon>Candidatus Odinarchaeota</taxon>
        <taxon>Candidatus Odinarchaeia</taxon>
        <taxon>Candidatus Odinarchaeales</taxon>
        <taxon>Candidatus Odinarchaeaceae</taxon>
        <taxon>Candidatus Odinarchaeum</taxon>
    </lineage>
</organism>
<dbReference type="AlphaFoldDB" id="A0AAF0D364"/>
<dbReference type="Gene3D" id="3.40.50.410">
    <property type="entry name" value="von Willebrand factor, type A domain"/>
    <property type="match status" value="1"/>
</dbReference>
<dbReference type="Proteomes" id="UP000186851">
    <property type="component" value="Chromosome"/>
</dbReference>
<dbReference type="InterPro" id="IPR002035">
    <property type="entry name" value="VWF_A"/>
</dbReference>
<dbReference type="PROSITE" id="PS50234">
    <property type="entry name" value="VWFA"/>
    <property type="match status" value="1"/>
</dbReference>
<feature type="domain" description="VWFA" evidence="1">
    <location>
        <begin position="346"/>
        <end position="539"/>
    </location>
</feature>
<evidence type="ECO:0000313" key="3">
    <source>
        <dbReference type="Proteomes" id="UP000186851"/>
    </source>
</evidence>
<accession>A0AAF0D364</accession>
<dbReference type="InterPro" id="IPR036465">
    <property type="entry name" value="vWFA_dom_sf"/>
</dbReference>
<name>A0AAF0D364_ODILC</name>
<dbReference type="PANTHER" id="PTHR41248:SF1">
    <property type="entry name" value="NORD PROTEIN"/>
    <property type="match status" value="1"/>
</dbReference>
<proteinExistence type="predicted"/>
<evidence type="ECO:0000313" key="2">
    <source>
        <dbReference type="EMBL" id="WEU40843.1"/>
    </source>
</evidence>